<dbReference type="EMBL" id="JACGWJ010000032">
    <property type="protein sequence ID" value="KAL0297710.1"/>
    <property type="molecule type" value="Genomic_DNA"/>
</dbReference>
<evidence type="ECO:0000313" key="1">
    <source>
        <dbReference type="EMBL" id="KAL0297710.1"/>
    </source>
</evidence>
<proteinExistence type="predicted"/>
<organism evidence="1">
    <name type="scientific">Sesamum radiatum</name>
    <name type="common">Black benniseed</name>
    <dbReference type="NCBI Taxonomy" id="300843"/>
    <lineage>
        <taxon>Eukaryota</taxon>
        <taxon>Viridiplantae</taxon>
        <taxon>Streptophyta</taxon>
        <taxon>Embryophyta</taxon>
        <taxon>Tracheophyta</taxon>
        <taxon>Spermatophyta</taxon>
        <taxon>Magnoliopsida</taxon>
        <taxon>eudicotyledons</taxon>
        <taxon>Gunneridae</taxon>
        <taxon>Pentapetalae</taxon>
        <taxon>asterids</taxon>
        <taxon>lamiids</taxon>
        <taxon>Lamiales</taxon>
        <taxon>Pedaliaceae</taxon>
        <taxon>Sesamum</taxon>
    </lineage>
</organism>
<feature type="non-terminal residue" evidence="1">
    <location>
        <position position="1"/>
    </location>
</feature>
<protein>
    <submittedName>
        <fullName evidence="1">Uncharacterized protein</fullName>
    </submittedName>
</protein>
<name>A0AAW2JSS9_SESRA</name>
<reference evidence="1" key="2">
    <citation type="journal article" date="2024" name="Plant">
        <title>Genomic evolution and insights into agronomic trait innovations of Sesamum species.</title>
        <authorList>
            <person name="Miao H."/>
            <person name="Wang L."/>
            <person name="Qu L."/>
            <person name="Liu H."/>
            <person name="Sun Y."/>
            <person name="Le M."/>
            <person name="Wang Q."/>
            <person name="Wei S."/>
            <person name="Zheng Y."/>
            <person name="Lin W."/>
            <person name="Duan Y."/>
            <person name="Cao H."/>
            <person name="Xiong S."/>
            <person name="Wang X."/>
            <person name="Wei L."/>
            <person name="Li C."/>
            <person name="Ma Q."/>
            <person name="Ju M."/>
            <person name="Zhao R."/>
            <person name="Li G."/>
            <person name="Mu C."/>
            <person name="Tian Q."/>
            <person name="Mei H."/>
            <person name="Zhang T."/>
            <person name="Gao T."/>
            <person name="Zhang H."/>
        </authorList>
    </citation>
    <scope>NUCLEOTIDE SEQUENCE</scope>
    <source>
        <strain evidence="1">G02</strain>
    </source>
</reference>
<comment type="caution">
    <text evidence="1">The sequence shown here is derived from an EMBL/GenBank/DDBJ whole genome shotgun (WGS) entry which is preliminary data.</text>
</comment>
<reference evidence="1" key="1">
    <citation type="submission" date="2020-06" db="EMBL/GenBank/DDBJ databases">
        <authorList>
            <person name="Li T."/>
            <person name="Hu X."/>
            <person name="Zhang T."/>
            <person name="Song X."/>
            <person name="Zhang H."/>
            <person name="Dai N."/>
            <person name="Sheng W."/>
            <person name="Hou X."/>
            <person name="Wei L."/>
        </authorList>
    </citation>
    <scope>NUCLEOTIDE SEQUENCE</scope>
    <source>
        <strain evidence="1">G02</strain>
        <tissue evidence="1">Leaf</tissue>
    </source>
</reference>
<dbReference type="AlphaFoldDB" id="A0AAW2JSS9"/>
<accession>A0AAW2JSS9</accession>
<gene>
    <name evidence="1" type="ORF">Sradi_6823100</name>
</gene>
<sequence length="58" mass="6302">TVHILVVRRCGVCLKLCWGGSGRSAVTIPQSRIWPASPSLWPSCRTSSYRTGHAVLHG</sequence>